<accession>X1J5Q4</accession>
<gene>
    <name evidence="2" type="ORF">S03H2_58641</name>
</gene>
<evidence type="ECO:0000313" key="2">
    <source>
        <dbReference type="EMBL" id="GAH89332.1"/>
    </source>
</evidence>
<sequence length="232" mass="27271">PKFIVSVVKCLPPNISEDIKLKIIAEMNFLDPHKEPWPRHVRAKFAIQEFEKALERLKDEEEAYDHIWSNLEISMGDLIKFHVVVGMIEDYVKFVGKEARQAAERFGRIKFHFFEEFYNKAMCGKNAIHDRREVDLAKKLLYRYLDNEQLTSMTKVREFAQIIRYKPAKRHLTKINGSFTLAKSLYDDYAGPKRASTKVTRFCEWLEGLSASEKKEISDELKKRLKIAVKKL</sequence>
<dbReference type="AlphaFoldDB" id="X1J5Q4"/>
<name>X1J5Q4_9ZZZZ</name>
<comment type="caution">
    <text evidence="2">The sequence shown here is derived from an EMBL/GenBank/DDBJ whole genome shotgun (WGS) entry which is preliminary data.</text>
</comment>
<protein>
    <submittedName>
        <fullName evidence="2">Uncharacterized protein</fullName>
    </submittedName>
</protein>
<proteinExistence type="predicted"/>
<feature type="coiled-coil region" evidence="1">
    <location>
        <begin position="40"/>
        <end position="67"/>
    </location>
</feature>
<reference evidence="2" key="1">
    <citation type="journal article" date="2014" name="Front. Microbiol.">
        <title>High frequency of phylogenetically diverse reductive dehalogenase-homologous genes in deep subseafloor sedimentary metagenomes.</title>
        <authorList>
            <person name="Kawai M."/>
            <person name="Futagami T."/>
            <person name="Toyoda A."/>
            <person name="Takaki Y."/>
            <person name="Nishi S."/>
            <person name="Hori S."/>
            <person name="Arai W."/>
            <person name="Tsubouchi T."/>
            <person name="Morono Y."/>
            <person name="Uchiyama I."/>
            <person name="Ito T."/>
            <person name="Fujiyama A."/>
            <person name="Inagaki F."/>
            <person name="Takami H."/>
        </authorList>
    </citation>
    <scope>NUCLEOTIDE SEQUENCE</scope>
    <source>
        <strain evidence="2">Expedition CK06-06</strain>
    </source>
</reference>
<feature type="non-terminal residue" evidence="2">
    <location>
        <position position="1"/>
    </location>
</feature>
<evidence type="ECO:0000256" key="1">
    <source>
        <dbReference type="SAM" id="Coils"/>
    </source>
</evidence>
<organism evidence="2">
    <name type="scientific">marine sediment metagenome</name>
    <dbReference type="NCBI Taxonomy" id="412755"/>
    <lineage>
        <taxon>unclassified sequences</taxon>
        <taxon>metagenomes</taxon>
        <taxon>ecological metagenomes</taxon>
    </lineage>
</organism>
<dbReference type="EMBL" id="BARU01037662">
    <property type="protein sequence ID" value="GAH89332.1"/>
    <property type="molecule type" value="Genomic_DNA"/>
</dbReference>
<keyword evidence="1" id="KW-0175">Coiled coil</keyword>